<dbReference type="EMBL" id="CH476626">
    <property type="protein sequence ID" value="EDO02533.1"/>
    <property type="molecule type" value="Genomic_DNA"/>
</dbReference>
<gene>
    <name evidence="1" type="ORF">SS1G_05009</name>
</gene>
<dbReference type="KEGG" id="ssl:SS1G_05009"/>
<dbReference type="HOGENOM" id="CLU_2591242_0_0_1"/>
<proteinExistence type="predicted"/>
<evidence type="ECO:0000313" key="1">
    <source>
        <dbReference type="EMBL" id="EDO02533.1"/>
    </source>
</evidence>
<dbReference type="Proteomes" id="UP000001312">
    <property type="component" value="Unassembled WGS sequence"/>
</dbReference>
<dbReference type="RefSeq" id="XP_001593582.1">
    <property type="nucleotide sequence ID" value="XM_001593532.1"/>
</dbReference>
<reference evidence="2" key="1">
    <citation type="journal article" date="2011" name="PLoS Genet.">
        <title>Genomic analysis of the necrotrophic fungal pathogens Sclerotinia sclerotiorum and Botrytis cinerea.</title>
        <authorList>
            <person name="Amselem J."/>
            <person name="Cuomo C.A."/>
            <person name="van Kan J.A."/>
            <person name="Viaud M."/>
            <person name="Benito E.P."/>
            <person name="Couloux A."/>
            <person name="Coutinho P.M."/>
            <person name="de Vries R.P."/>
            <person name="Dyer P.S."/>
            <person name="Fillinger S."/>
            <person name="Fournier E."/>
            <person name="Gout L."/>
            <person name="Hahn M."/>
            <person name="Kohn L."/>
            <person name="Lapalu N."/>
            <person name="Plummer K.M."/>
            <person name="Pradier J.M."/>
            <person name="Quevillon E."/>
            <person name="Sharon A."/>
            <person name="Simon A."/>
            <person name="ten Have A."/>
            <person name="Tudzynski B."/>
            <person name="Tudzynski P."/>
            <person name="Wincker P."/>
            <person name="Andrew M."/>
            <person name="Anthouard V."/>
            <person name="Beever R.E."/>
            <person name="Beffa R."/>
            <person name="Benoit I."/>
            <person name="Bouzid O."/>
            <person name="Brault B."/>
            <person name="Chen Z."/>
            <person name="Choquer M."/>
            <person name="Collemare J."/>
            <person name="Cotton P."/>
            <person name="Danchin E.G."/>
            <person name="Da Silva C."/>
            <person name="Gautier A."/>
            <person name="Giraud C."/>
            <person name="Giraud T."/>
            <person name="Gonzalez C."/>
            <person name="Grossetete S."/>
            <person name="Guldener U."/>
            <person name="Henrissat B."/>
            <person name="Howlett B.J."/>
            <person name="Kodira C."/>
            <person name="Kretschmer M."/>
            <person name="Lappartient A."/>
            <person name="Leroch M."/>
            <person name="Levis C."/>
            <person name="Mauceli E."/>
            <person name="Neuveglise C."/>
            <person name="Oeser B."/>
            <person name="Pearson M."/>
            <person name="Poulain J."/>
            <person name="Poussereau N."/>
            <person name="Quesneville H."/>
            <person name="Rascle C."/>
            <person name="Schumacher J."/>
            <person name="Segurens B."/>
            <person name="Sexton A."/>
            <person name="Silva E."/>
            <person name="Sirven C."/>
            <person name="Soanes D.M."/>
            <person name="Talbot N.J."/>
            <person name="Templeton M."/>
            <person name="Yandava C."/>
            <person name="Yarden O."/>
            <person name="Zeng Q."/>
            <person name="Rollins J.A."/>
            <person name="Lebrun M.H."/>
            <person name="Dickman M."/>
        </authorList>
    </citation>
    <scope>NUCLEOTIDE SEQUENCE [LARGE SCALE GENOMIC DNA]</scope>
    <source>
        <strain evidence="2">ATCC 18683 / 1980 / Ss-1</strain>
    </source>
</reference>
<keyword evidence="2" id="KW-1185">Reference proteome</keyword>
<organism evidence="1 2">
    <name type="scientific">Sclerotinia sclerotiorum (strain ATCC 18683 / 1980 / Ss-1)</name>
    <name type="common">White mold</name>
    <name type="synonym">Whetzelinia sclerotiorum</name>
    <dbReference type="NCBI Taxonomy" id="665079"/>
    <lineage>
        <taxon>Eukaryota</taxon>
        <taxon>Fungi</taxon>
        <taxon>Dikarya</taxon>
        <taxon>Ascomycota</taxon>
        <taxon>Pezizomycotina</taxon>
        <taxon>Leotiomycetes</taxon>
        <taxon>Helotiales</taxon>
        <taxon>Sclerotiniaceae</taxon>
        <taxon>Sclerotinia</taxon>
    </lineage>
</organism>
<accession>A7EI67</accession>
<dbReference type="InParanoid" id="A7EI67"/>
<sequence>MHAWCSNAKGISPTQIWSMSGSIGIFEGRGIVVMYLSNAQLLKFHPRASSPALYNCLNRICTVATPELASKAKIAVDNGI</sequence>
<evidence type="ECO:0000313" key="2">
    <source>
        <dbReference type="Proteomes" id="UP000001312"/>
    </source>
</evidence>
<name>A7EI67_SCLS1</name>
<protein>
    <submittedName>
        <fullName evidence="1">Uncharacterized protein</fullName>
    </submittedName>
</protein>
<dbReference type="GeneID" id="5490247"/>
<dbReference type="AlphaFoldDB" id="A7EI67"/>